<feature type="domain" description="Thioester reductase (TE)" evidence="1">
    <location>
        <begin position="5"/>
        <end position="262"/>
    </location>
</feature>
<dbReference type="RefSeq" id="WP_144072069.1">
    <property type="nucleotide sequence ID" value="NZ_VJZR01000019.1"/>
</dbReference>
<dbReference type="InterPro" id="IPR036291">
    <property type="entry name" value="NAD(P)-bd_dom_sf"/>
</dbReference>
<comment type="caution">
    <text evidence="2">The sequence shown here is derived from an EMBL/GenBank/DDBJ whole genome shotgun (WGS) entry which is preliminary data.</text>
</comment>
<dbReference type="Proteomes" id="UP000318585">
    <property type="component" value="Unassembled WGS sequence"/>
</dbReference>
<keyword evidence="3" id="KW-1185">Reference proteome</keyword>
<dbReference type="AlphaFoldDB" id="A0A553C6H5"/>
<proteinExistence type="predicted"/>
<gene>
    <name evidence="2" type="ORF">FNW17_15010</name>
</gene>
<dbReference type="PANTHER" id="PTHR43000">
    <property type="entry name" value="DTDP-D-GLUCOSE 4,6-DEHYDRATASE-RELATED"/>
    <property type="match status" value="1"/>
</dbReference>
<dbReference type="Pfam" id="PF07993">
    <property type="entry name" value="NAD_binding_4"/>
    <property type="match status" value="1"/>
</dbReference>
<dbReference type="InterPro" id="IPR013120">
    <property type="entry name" value="FAR_NAD-bd"/>
</dbReference>
<sequence length="375" mass="43319">MKIILTGATGVLGSHIMYELLELFIKKPNLNNKLYIIARNNGKNSAENRINELLSSYYTPKILQNIGLNDLNKYIEIINFDIVVKEELFLEKIKGAYLIHSAGYVNLSTDEELKDKIFDENVQLTKTLFSVLHPYIKKFIYIGTAFSSGIRKGLIGTDFHNLDFTPEHRNTYEYAKYHSENFIARECRAIGLPFQILRPSVIGGKMLGTENNYFIPKYMVFYLLAKFFHFTANRKGKQENVRIIVNAETSLNIIPVDYVAKVVVNTFEKDDIEQLNIVNKKSFNMLKGLELIMNEVGYTNFTFIANDLDFEYKNSVEKMYYESIGKHLKPYFISDANEYDTTLLNSILEIPKLDNEGFTNLIRYAIANNFQDIKV</sequence>
<dbReference type="SUPFAM" id="SSF51735">
    <property type="entry name" value="NAD(P)-binding Rossmann-fold domains"/>
    <property type="match status" value="1"/>
</dbReference>
<dbReference type="Gene3D" id="3.40.50.720">
    <property type="entry name" value="NAD(P)-binding Rossmann-like Domain"/>
    <property type="match status" value="1"/>
</dbReference>
<dbReference type="EMBL" id="VJZR01000019">
    <property type="protein sequence ID" value="TRX16098.1"/>
    <property type="molecule type" value="Genomic_DNA"/>
</dbReference>
<evidence type="ECO:0000259" key="1">
    <source>
        <dbReference type="Pfam" id="PF07993"/>
    </source>
</evidence>
<reference evidence="2 3" key="1">
    <citation type="submission" date="2019-07" db="EMBL/GenBank/DDBJ databases">
        <title>Novel species of Flavobacterium.</title>
        <authorList>
            <person name="Liu Q."/>
            <person name="Xin Y.-H."/>
        </authorList>
    </citation>
    <scope>NUCLEOTIDE SEQUENCE [LARGE SCALE GENOMIC DNA]</scope>
    <source>
        <strain evidence="2 3">LB3P56</strain>
    </source>
</reference>
<organism evidence="2 3">
    <name type="scientific">Flavobacterium franklandianum</name>
    <dbReference type="NCBI Taxonomy" id="2594430"/>
    <lineage>
        <taxon>Bacteria</taxon>
        <taxon>Pseudomonadati</taxon>
        <taxon>Bacteroidota</taxon>
        <taxon>Flavobacteriia</taxon>
        <taxon>Flavobacteriales</taxon>
        <taxon>Flavobacteriaceae</taxon>
        <taxon>Flavobacterium</taxon>
    </lineage>
</organism>
<protein>
    <submittedName>
        <fullName evidence="2">NAD-dependent epimerase/dehydratase family protein</fullName>
    </submittedName>
</protein>
<evidence type="ECO:0000313" key="2">
    <source>
        <dbReference type="EMBL" id="TRX16098.1"/>
    </source>
</evidence>
<dbReference type="OrthoDB" id="9807212at2"/>
<name>A0A553C6H5_9FLAO</name>
<accession>A0A553C6H5</accession>
<evidence type="ECO:0000313" key="3">
    <source>
        <dbReference type="Proteomes" id="UP000318585"/>
    </source>
</evidence>